<feature type="coiled-coil region" evidence="1">
    <location>
        <begin position="261"/>
        <end position="288"/>
    </location>
</feature>
<dbReference type="RefSeq" id="WP_141464685.1">
    <property type="nucleotide sequence ID" value="NZ_RBZW01000024.1"/>
</dbReference>
<evidence type="ECO:0000256" key="1">
    <source>
        <dbReference type="SAM" id="Coils"/>
    </source>
</evidence>
<dbReference type="OrthoDB" id="275839at2157"/>
<organism evidence="2 3">
    <name type="scientific">Salinadaptatus halalkaliphilus</name>
    <dbReference type="NCBI Taxonomy" id="2419781"/>
    <lineage>
        <taxon>Archaea</taxon>
        <taxon>Methanobacteriati</taxon>
        <taxon>Methanobacteriota</taxon>
        <taxon>Stenosarchaea group</taxon>
        <taxon>Halobacteria</taxon>
        <taxon>Halobacteriales</taxon>
        <taxon>Natrialbaceae</taxon>
        <taxon>Salinadaptatus</taxon>
    </lineage>
</organism>
<accession>A0A4S3TNW5</accession>
<dbReference type="AlphaFoldDB" id="A0A4S3TNW5"/>
<dbReference type="EMBL" id="RBZW01000024">
    <property type="protein sequence ID" value="THE64825.1"/>
    <property type="molecule type" value="Genomic_DNA"/>
</dbReference>
<gene>
    <name evidence="2" type="ORF">D8Y22_10660</name>
</gene>
<evidence type="ECO:0000313" key="3">
    <source>
        <dbReference type="Proteomes" id="UP000318864"/>
    </source>
</evidence>
<comment type="caution">
    <text evidence="2">The sequence shown here is derived from an EMBL/GenBank/DDBJ whole genome shotgun (WGS) entry which is preliminary data.</text>
</comment>
<sequence>MTGSSQEVGGTNGELSQFTKNRFFKGKLMTPRIMEIDRSYHSDRLQTINRHVTGSGVVSGLEVESFEPVGDGLEVTIRPGFALDGRGRPIVVEQTTTTTLPAVSSDEIYLFIEYDEVPVETVPVPDTDGAIEADAVPNRLVETFELTHRERPPKTSCVPDALDLSAVDPSNGDLDSFARDLTNWYHETNRVDPESVDDPAVYLGGYERTADGSWVEITDESARPYVYDHEMLFHLLVNHLANTDNPHETPVHEPADPNPDVADIENRLSTLEDSLQELERERNTFARYTLRKTIKNRARFFDDLGDRIEAHHGESSRLAREIVRLSGSNLADGENVRKAYIQRLSGVLPNLIEIGEQLDGVVTETSLERYLRAVSQLQSTLETDAELIEVIDADDRVCEAVDSLEILVDVVPDA</sequence>
<proteinExistence type="predicted"/>
<evidence type="ECO:0000313" key="2">
    <source>
        <dbReference type="EMBL" id="THE64825.1"/>
    </source>
</evidence>
<name>A0A4S3TNW5_9EURY</name>
<reference evidence="2 3" key="1">
    <citation type="submission" date="2018-10" db="EMBL/GenBank/DDBJ databases">
        <title>Natronolimnobius sp. XQ-INN 246 isolated from Inner Mongolia Autonomous Region of China.</title>
        <authorList>
            <person name="Xue Q."/>
        </authorList>
    </citation>
    <scope>NUCLEOTIDE SEQUENCE [LARGE SCALE GENOMIC DNA]</scope>
    <source>
        <strain evidence="2 3">XQ-INN 246</strain>
    </source>
</reference>
<keyword evidence="3" id="KW-1185">Reference proteome</keyword>
<protein>
    <submittedName>
        <fullName evidence="2">Uncharacterized protein</fullName>
    </submittedName>
</protein>
<keyword evidence="1" id="KW-0175">Coiled coil</keyword>
<dbReference type="Proteomes" id="UP000318864">
    <property type="component" value="Unassembled WGS sequence"/>
</dbReference>